<keyword evidence="3" id="KW-1003">Cell membrane</keyword>
<keyword evidence="4" id="KW-0349">Heme</keyword>
<dbReference type="PANTHER" id="PTHR30365:SF14">
    <property type="entry name" value="CYTOCHROME BD MENAQUINOL OXIDASE SUBUNIT I-RELATED"/>
    <property type="match status" value="1"/>
</dbReference>
<evidence type="ECO:0000313" key="15">
    <source>
        <dbReference type="Proteomes" id="UP000316217"/>
    </source>
</evidence>
<feature type="transmembrane region" description="Helical" evidence="11">
    <location>
        <begin position="89"/>
        <end position="113"/>
    </location>
</feature>
<dbReference type="RefSeq" id="WP_125670385.1">
    <property type="nucleotide sequence ID" value="NZ_RCOS01000027.1"/>
</dbReference>
<accession>A0A3R9PIY4</accession>
<dbReference type="Proteomes" id="UP000277582">
    <property type="component" value="Unassembled WGS sequence"/>
</dbReference>
<feature type="transmembrane region" description="Helical" evidence="11">
    <location>
        <begin position="261"/>
        <end position="280"/>
    </location>
</feature>
<feature type="transmembrane region" description="Helical" evidence="11">
    <location>
        <begin position="207"/>
        <end position="231"/>
    </location>
</feature>
<comment type="caution">
    <text evidence="12">The sequence shown here is derived from an EMBL/GenBank/DDBJ whole genome shotgun (WGS) entry which is preliminary data.</text>
</comment>
<feature type="transmembrane region" description="Helical" evidence="11">
    <location>
        <begin position="125"/>
        <end position="146"/>
    </location>
</feature>
<protein>
    <submittedName>
        <fullName evidence="12">Cytochrome BD quinol oxidase subunit I</fullName>
    </submittedName>
</protein>
<evidence type="ECO:0000256" key="3">
    <source>
        <dbReference type="ARBA" id="ARBA00022475"/>
    </source>
</evidence>
<dbReference type="PANTHER" id="PTHR30365">
    <property type="entry name" value="CYTOCHROME D UBIQUINOL OXIDASE"/>
    <property type="match status" value="1"/>
</dbReference>
<dbReference type="InterPro" id="IPR002585">
    <property type="entry name" value="Cyt-d_ubiquinol_oxidase_su_1"/>
</dbReference>
<keyword evidence="14" id="KW-1185">Reference proteome</keyword>
<organism evidence="12 14">
    <name type="scientific">Candidatus Methanodesulfokora washburnensis</name>
    <dbReference type="NCBI Taxonomy" id="2478471"/>
    <lineage>
        <taxon>Archaea</taxon>
        <taxon>Thermoproteota</taxon>
        <taxon>Candidatus Korarchaeia</taxon>
        <taxon>Candidatus Korarchaeia incertae sedis</taxon>
        <taxon>Candidatus Methanodesulfokora</taxon>
    </lineage>
</organism>
<evidence type="ECO:0000256" key="1">
    <source>
        <dbReference type="ARBA" id="ARBA00004651"/>
    </source>
</evidence>
<reference evidence="12 14" key="1">
    <citation type="submission" date="2018-10" db="EMBL/GenBank/DDBJ databases">
        <title>Co-occurring genomic capacity for anaerobic methane metabolism and dissimilatory sulfite reduction discovered in the Korarchaeota.</title>
        <authorList>
            <person name="Mckay L.J."/>
            <person name="Dlakic M."/>
            <person name="Fields M.W."/>
            <person name="Delmont T.O."/>
            <person name="Eren A.M."/>
            <person name="Jay Z.J."/>
            <person name="Klingelsmith K.B."/>
            <person name="Rusch D.B."/>
            <person name="Inskeep W.P."/>
        </authorList>
    </citation>
    <scope>NUCLEOTIDE SEQUENCE [LARGE SCALE GENOMIC DNA]</scope>
    <source>
        <strain evidence="12 14">MDKW</strain>
    </source>
</reference>
<keyword evidence="2" id="KW-0813">Transport</keyword>
<evidence type="ECO:0000256" key="8">
    <source>
        <dbReference type="ARBA" id="ARBA00022989"/>
    </source>
</evidence>
<dbReference type="GO" id="GO:0005886">
    <property type="term" value="C:plasma membrane"/>
    <property type="evidence" value="ECO:0007669"/>
    <property type="project" value="UniProtKB-SubCell"/>
</dbReference>
<keyword evidence="9" id="KW-0408">Iron</keyword>
<feature type="transmembrane region" description="Helical" evidence="11">
    <location>
        <begin position="292"/>
        <end position="311"/>
    </location>
</feature>
<reference evidence="13 15" key="2">
    <citation type="journal article" date="2019" name="Nat. Microbiol.">
        <title>Wide diversity of methane and short-chain alkane metabolisms in uncultured archaea.</title>
        <authorList>
            <person name="Borrel G."/>
            <person name="Adam P.S."/>
            <person name="McKay L.J."/>
            <person name="Chen L.X."/>
            <person name="Sierra-Garcia I.N."/>
            <person name="Sieber C.M."/>
            <person name="Letourneur Q."/>
            <person name="Ghozlane A."/>
            <person name="Andersen G.L."/>
            <person name="Li W.J."/>
            <person name="Hallam S.J."/>
            <person name="Muyzer G."/>
            <person name="de Oliveira V.M."/>
            <person name="Inskeep W.P."/>
            <person name="Banfield J.F."/>
            <person name="Gribaldo S."/>
        </authorList>
    </citation>
    <scope>NUCLEOTIDE SEQUENCE [LARGE SCALE GENOMIC DNA]</scope>
    <source>
        <strain evidence="13">NM4</strain>
    </source>
</reference>
<evidence type="ECO:0000256" key="6">
    <source>
        <dbReference type="ARBA" id="ARBA00022723"/>
    </source>
</evidence>
<evidence type="ECO:0000256" key="4">
    <source>
        <dbReference type="ARBA" id="ARBA00022617"/>
    </source>
</evidence>
<keyword evidence="5 11" id="KW-0812">Transmembrane</keyword>
<feature type="transmembrane region" description="Helical" evidence="11">
    <location>
        <begin position="6"/>
        <end position="32"/>
    </location>
</feature>
<keyword evidence="8 11" id="KW-1133">Transmembrane helix</keyword>
<keyword evidence="6" id="KW-0479">Metal-binding</keyword>
<dbReference type="GO" id="GO:0070069">
    <property type="term" value="C:cytochrome complex"/>
    <property type="evidence" value="ECO:0007669"/>
    <property type="project" value="InterPro"/>
</dbReference>
<dbReference type="EMBL" id="RCOS01000027">
    <property type="protein sequence ID" value="RSN77771.1"/>
    <property type="molecule type" value="Genomic_DNA"/>
</dbReference>
<gene>
    <name evidence="12" type="ORF">D6D85_01955</name>
    <name evidence="13" type="ORF">EF810_07595</name>
</gene>
<evidence type="ECO:0000256" key="2">
    <source>
        <dbReference type="ARBA" id="ARBA00022448"/>
    </source>
</evidence>
<dbReference type="GO" id="GO:0016682">
    <property type="term" value="F:oxidoreductase activity, acting on diphenols and related substances as donors, oxygen as acceptor"/>
    <property type="evidence" value="ECO:0007669"/>
    <property type="project" value="TreeGrafter"/>
</dbReference>
<evidence type="ECO:0000313" key="12">
    <source>
        <dbReference type="EMBL" id="RSN77771.1"/>
    </source>
</evidence>
<evidence type="ECO:0000256" key="9">
    <source>
        <dbReference type="ARBA" id="ARBA00023004"/>
    </source>
</evidence>
<keyword evidence="10 11" id="KW-0472">Membrane</keyword>
<name>A0A3R9PIY4_9CREN</name>
<proteinExistence type="predicted"/>
<dbReference type="GO" id="GO:0019646">
    <property type="term" value="P:aerobic electron transport chain"/>
    <property type="evidence" value="ECO:0007669"/>
    <property type="project" value="InterPro"/>
</dbReference>
<evidence type="ECO:0000313" key="13">
    <source>
        <dbReference type="EMBL" id="RZN58311.1"/>
    </source>
</evidence>
<feature type="transmembrane region" description="Helical" evidence="11">
    <location>
        <begin position="174"/>
        <end position="195"/>
    </location>
</feature>
<evidence type="ECO:0000256" key="7">
    <source>
        <dbReference type="ARBA" id="ARBA00022982"/>
    </source>
</evidence>
<dbReference type="GO" id="GO:0009055">
    <property type="term" value="F:electron transfer activity"/>
    <property type="evidence" value="ECO:0007669"/>
    <property type="project" value="InterPro"/>
</dbReference>
<dbReference type="GO" id="GO:0046872">
    <property type="term" value="F:metal ion binding"/>
    <property type="evidence" value="ECO:0007669"/>
    <property type="project" value="UniProtKB-KW"/>
</dbReference>
<feature type="transmembrane region" description="Helical" evidence="11">
    <location>
        <begin position="52"/>
        <end position="77"/>
    </location>
</feature>
<feature type="transmembrane region" description="Helical" evidence="11">
    <location>
        <begin position="357"/>
        <end position="377"/>
    </location>
</feature>
<sequence>MIPYVYFIALVFGIHIVVVNLGIALSTIIPLLKRKADLSGNKELDEIARGIFRIYAATYAIAGVMGTAFTVFLLSFYPEFIGVAGNITLLPFGIAIVSILVHFLAIVLYYYGWDSFPRWAHFSSGILLALTAYTIPLGFRLVFAFLNTPSGLKIDDKPYIDAFGALANPTFMPLYLKSIFGAVTFGSLFISSLLAYQITRRKSEKGLQIYSTFLRIAIIGIFIMLILGPWYSMSLISTPVKFNNIFRSFGWGLSGIETINMGWLFVIKIILIAIQIYAILKLTVFGNGVNFRLSAIATTSAALTVLTGEYLNMFSQYPYFLANLPIVAESIPEPWRTILGRSLSLENVSPLAKDPTMLLVSAIGIAILLAAIGYFIYETLYKGD</sequence>
<dbReference type="GO" id="GO:0020037">
    <property type="term" value="F:heme binding"/>
    <property type="evidence" value="ECO:0007669"/>
    <property type="project" value="TreeGrafter"/>
</dbReference>
<evidence type="ECO:0000256" key="11">
    <source>
        <dbReference type="SAM" id="Phobius"/>
    </source>
</evidence>
<evidence type="ECO:0000256" key="5">
    <source>
        <dbReference type="ARBA" id="ARBA00022692"/>
    </source>
</evidence>
<evidence type="ECO:0000313" key="14">
    <source>
        <dbReference type="Proteomes" id="UP000277582"/>
    </source>
</evidence>
<dbReference type="Proteomes" id="UP000316217">
    <property type="component" value="Unassembled WGS sequence"/>
</dbReference>
<keyword evidence="7" id="KW-0249">Electron transport</keyword>
<comment type="subcellular location">
    <subcellularLocation>
        <location evidence="1">Cell membrane</location>
        <topology evidence="1">Multi-pass membrane protein</topology>
    </subcellularLocation>
</comment>
<dbReference type="OrthoDB" id="15382at2157"/>
<dbReference type="Pfam" id="PF01654">
    <property type="entry name" value="Cyt_bd_oxida_I"/>
    <property type="match status" value="1"/>
</dbReference>
<evidence type="ECO:0000256" key="10">
    <source>
        <dbReference type="ARBA" id="ARBA00023136"/>
    </source>
</evidence>
<dbReference type="AlphaFoldDB" id="A0A3R9PIY4"/>
<dbReference type="EMBL" id="RXII01000120">
    <property type="protein sequence ID" value="RZN58311.1"/>
    <property type="molecule type" value="Genomic_DNA"/>
</dbReference>